<proteinExistence type="inferred from homology"/>
<keyword evidence="7 11" id="KW-1133">Transmembrane helix</keyword>
<dbReference type="GO" id="GO:0022900">
    <property type="term" value="P:electron transport chain"/>
    <property type="evidence" value="ECO:0007669"/>
    <property type="project" value="InterPro"/>
</dbReference>
<accession>A0AAU7E1K3</accession>
<dbReference type="InterPro" id="IPR021050">
    <property type="entry name" value="Cyt_c_oxidase_su4_actinobac"/>
</dbReference>
<comment type="subcellular location">
    <subcellularLocation>
        <location evidence="2">Cell membrane</location>
        <topology evidence="2">Multi-pass membrane protein</topology>
    </subcellularLocation>
</comment>
<evidence type="ECO:0000256" key="7">
    <source>
        <dbReference type="ARBA" id="ARBA00022989"/>
    </source>
</evidence>
<dbReference type="EC" id="7.1.1.9" evidence="10"/>
<feature type="transmembrane region" description="Helical" evidence="11">
    <location>
        <begin position="31"/>
        <end position="50"/>
    </location>
</feature>
<dbReference type="EMBL" id="CP146203">
    <property type="protein sequence ID" value="XBH23116.1"/>
    <property type="molecule type" value="Genomic_DNA"/>
</dbReference>
<dbReference type="PIRSF" id="PIRSF017385">
    <property type="entry name" value="CtaF"/>
    <property type="match status" value="1"/>
</dbReference>
<feature type="transmembrane region" description="Helical" evidence="11">
    <location>
        <begin position="104"/>
        <end position="123"/>
    </location>
</feature>
<evidence type="ECO:0000256" key="11">
    <source>
        <dbReference type="SAM" id="Phobius"/>
    </source>
</evidence>
<keyword evidence="4 10" id="KW-1003">Cell membrane</keyword>
<reference evidence="12" key="1">
    <citation type="submission" date="2024-02" db="EMBL/GenBank/DDBJ databases">
        <title>Tomenella chthoni gen. nov. sp. nov., a member of the family Jonesiaceae isolated from bat guano.</title>
        <authorList>
            <person name="Miller S.L."/>
            <person name="King J."/>
            <person name="Sankaranarayanan K."/>
            <person name="Lawson P.A."/>
        </authorList>
    </citation>
    <scope>NUCLEOTIDE SEQUENCE</scope>
    <source>
        <strain evidence="12">BS-20</strain>
    </source>
</reference>
<dbReference type="Pfam" id="PF12270">
    <property type="entry name" value="Cyt_c_ox_IV"/>
    <property type="match status" value="1"/>
</dbReference>
<feature type="transmembrane region" description="Helical" evidence="11">
    <location>
        <begin position="7"/>
        <end position="25"/>
    </location>
</feature>
<evidence type="ECO:0000256" key="1">
    <source>
        <dbReference type="ARBA" id="ARBA00002536"/>
    </source>
</evidence>
<evidence type="ECO:0000256" key="4">
    <source>
        <dbReference type="ARBA" id="ARBA00022475"/>
    </source>
</evidence>
<protein>
    <recommendedName>
        <fullName evidence="10">Cytochrome c oxidase polypeptide 4</fullName>
        <ecNumber evidence="10">7.1.1.9</ecNumber>
    </recommendedName>
    <alternativeName>
        <fullName evidence="10">Cytochrome aa3 subunit 4</fullName>
    </alternativeName>
    <alternativeName>
        <fullName evidence="10">Cytochrome c oxidase polypeptide IV</fullName>
    </alternativeName>
</protein>
<evidence type="ECO:0000256" key="8">
    <source>
        <dbReference type="ARBA" id="ARBA00023136"/>
    </source>
</evidence>
<name>A0AAU7E1K3_9MICO</name>
<evidence type="ECO:0000256" key="10">
    <source>
        <dbReference type="PIRNR" id="PIRNR017385"/>
    </source>
</evidence>
<dbReference type="AlphaFoldDB" id="A0AAU7E1K3"/>
<dbReference type="GO" id="GO:0004129">
    <property type="term" value="F:cytochrome-c oxidase activity"/>
    <property type="evidence" value="ECO:0007669"/>
    <property type="project" value="UniProtKB-EC"/>
</dbReference>
<comment type="subunit">
    <text evidence="10">Associates with subunits I, II and III to form cytochrome c oxidase.</text>
</comment>
<organism evidence="12">
    <name type="scientific">Jonesiaceae bacterium BS-20</name>
    <dbReference type="NCBI Taxonomy" id="3120821"/>
    <lineage>
        <taxon>Bacteria</taxon>
        <taxon>Bacillati</taxon>
        <taxon>Actinomycetota</taxon>
        <taxon>Actinomycetes</taxon>
        <taxon>Micrococcales</taxon>
        <taxon>Jonesiaceae</taxon>
    </lineage>
</organism>
<keyword evidence="5 11" id="KW-0812">Transmembrane</keyword>
<evidence type="ECO:0000256" key="9">
    <source>
        <dbReference type="ARBA" id="ARBA00047816"/>
    </source>
</evidence>
<evidence type="ECO:0000256" key="2">
    <source>
        <dbReference type="ARBA" id="ARBA00004651"/>
    </source>
</evidence>
<evidence type="ECO:0000256" key="3">
    <source>
        <dbReference type="ARBA" id="ARBA00006870"/>
    </source>
</evidence>
<evidence type="ECO:0000256" key="5">
    <source>
        <dbReference type="ARBA" id="ARBA00022692"/>
    </source>
</evidence>
<comment type="catalytic activity">
    <reaction evidence="9 10">
        <text>4 Fe(II)-[cytochrome c] + O2 + 8 H(+)(in) = 4 Fe(III)-[cytochrome c] + 2 H2O + 4 H(+)(out)</text>
        <dbReference type="Rhea" id="RHEA:11436"/>
        <dbReference type="Rhea" id="RHEA-COMP:10350"/>
        <dbReference type="Rhea" id="RHEA-COMP:14399"/>
        <dbReference type="ChEBI" id="CHEBI:15377"/>
        <dbReference type="ChEBI" id="CHEBI:15378"/>
        <dbReference type="ChEBI" id="CHEBI:15379"/>
        <dbReference type="ChEBI" id="CHEBI:29033"/>
        <dbReference type="ChEBI" id="CHEBI:29034"/>
        <dbReference type="EC" id="7.1.1.9"/>
    </reaction>
</comment>
<comment type="function">
    <text evidence="1 10">Part of cytochrome c oxidase, its function is unknown.</text>
</comment>
<feature type="transmembrane region" description="Helical" evidence="11">
    <location>
        <begin position="78"/>
        <end position="98"/>
    </location>
</feature>
<keyword evidence="8 10" id="KW-0472">Membrane</keyword>
<keyword evidence="6 10" id="KW-1278">Translocase</keyword>
<sequence length="132" mass="14280">MKVETNLFLYLVPFFVVVGAVYGFMSDFEPAGTLCLLLLAGLVGMIAWYLRKVSLTIDARPEDDAHGEIAQGAGEQGVYAPWSWWPIVIASAAAISFLGLAAGWWIFGIGAAFAVIGLVGWVFEYSRGIHAH</sequence>
<comment type="similarity">
    <text evidence="3 10">Belongs to the cytochrome c oxidase bacterial subunit CtaF family.</text>
</comment>
<evidence type="ECO:0000313" key="12">
    <source>
        <dbReference type="EMBL" id="XBH23116.1"/>
    </source>
</evidence>
<gene>
    <name evidence="12" type="ORF">V5R04_07900</name>
</gene>
<dbReference type="GO" id="GO:0005886">
    <property type="term" value="C:plasma membrane"/>
    <property type="evidence" value="ECO:0007669"/>
    <property type="project" value="UniProtKB-SubCell"/>
</dbReference>
<evidence type="ECO:0000256" key="6">
    <source>
        <dbReference type="ARBA" id="ARBA00022967"/>
    </source>
</evidence>